<keyword evidence="3" id="KW-0813">Transport</keyword>
<dbReference type="RefSeq" id="WP_063491364.1">
    <property type="nucleotide sequence ID" value="NZ_CP016340.1"/>
</dbReference>
<keyword evidence="4 15" id="KW-1003">Cell membrane</keyword>
<dbReference type="AlphaFoldDB" id="A0A157S6U4"/>
<keyword evidence="6 15" id="KW-0812">Transmembrane</keyword>
<evidence type="ECO:0000256" key="1">
    <source>
        <dbReference type="ARBA" id="ARBA00004651"/>
    </source>
</evidence>
<evidence type="ECO:0000256" key="6">
    <source>
        <dbReference type="ARBA" id="ARBA00022692"/>
    </source>
</evidence>
<organism evidence="17 18">
    <name type="scientific">Bordetella trematum</name>
    <dbReference type="NCBI Taxonomy" id="123899"/>
    <lineage>
        <taxon>Bacteria</taxon>
        <taxon>Pseudomonadati</taxon>
        <taxon>Pseudomonadota</taxon>
        <taxon>Betaproteobacteria</taxon>
        <taxon>Burkholderiales</taxon>
        <taxon>Alcaligenaceae</taxon>
        <taxon>Bordetella</taxon>
    </lineage>
</organism>
<dbReference type="PROSITE" id="PS00154">
    <property type="entry name" value="ATPASE_E1_E2"/>
    <property type="match status" value="1"/>
</dbReference>
<evidence type="ECO:0000256" key="10">
    <source>
        <dbReference type="ARBA" id="ARBA00022842"/>
    </source>
</evidence>
<evidence type="ECO:0000313" key="18">
    <source>
        <dbReference type="Proteomes" id="UP000076825"/>
    </source>
</evidence>
<accession>A0A157S6U4</accession>
<feature type="transmembrane region" description="Helical" evidence="15">
    <location>
        <begin position="158"/>
        <end position="183"/>
    </location>
</feature>
<keyword evidence="13" id="KW-0406">Ion transport</keyword>
<feature type="transmembrane region" description="Helical" evidence="15">
    <location>
        <begin position="376"/>
        <end position="399"/>
    </location>
</feature>
<keyword evidence="8 15" id="KW-0547">Nucleotide-binding</keyword>
<dbReference type="PRINTS" id="PR00941">
    <property type="entry name" value="CDATPASE"/>
</dbReference>
<dbReference type="EC" id="3.6.3.-" evidence="17"/>
<dbReference type="EMBL" id="LT546645">
    <property type="protein sequence ID" value="SAI66150.1"/>
    <property type="molecule type" value="Genomic_DNA"/>
</dbReference>
<dbReference type="InterPro" id="IPR023299">
    <property type="entry name" value="ATPase_P-typ_cyto_dom_N"/>
</dbReference>
<evidence type="ECO:0000256" key="7">
    <source>
        <dbReference type="ARBA" id="ARBA00022723"/>
    </source>
</evidence>
<comment type="subcellular location">
    <subcellularLocation>
        <location evidence="1">Cell membrane</location>
        <topology evidence="1">Multi-pass membrane protein</topology>
    </subcellularLocation>
</comment>
<dbReference type="GeneID" id="56588461"/>
<dbReference type="eggNOG" id="COG2217">
    <property type="taxonomic scope" value="Bacteria"/>
</dbReference>
<dbReference type="CDD" id="cd00371">
    <property type="entry name" value="HMA"/>
    <property type="match status" value="1"/>
</dbReference>
<feature type="transmembrane region" description="Helical" evidence="15">
    <location>
        <begin position="343"/>
        <end position="364"/>
    </location>
</feature>
<evidence type="ECO:0000256" key="8">
    <source>
        <dbReference type="ARBA" id="ARBA00022741"/>
    </source>
</evidence>
<dbReference type="InterPro" id="IPR036163">
    <property type="entry name" value="HMA_dom_sf"/>
</dbReference>
<dbReference type="PRINTS" id="PR00119">
    <property type="entry name" value="CATATPASE"/>
</dbReference>
<dbReference type="PROSITE" id="PS01047">
    <property type="entry name" value="HMA_1"/>
    <property type="match status" value="1"/>
</dbReference>
<dbReference type="Pfam" id="PF00122">
    <property type="entry name" value="E1-E2_ATPase"/>
    <property type="match status" value="1"/>
</dbReference>
<feature type="transmembrane region" description="Helical" evidence="15">
    <location>
        <begin position="97"/>
        <end position="116"/>
    </location>
</feature>
<keyword evidence="17" id="KW-0378">Hydrolase</keyword>
<dbReference type="InterPro" id="IPR027256">
    <property type="entry name" value="P-typ_ATPase_IB"/>
</dbReference>
<dbReference type="SUPFAM" id="SSF56784">
    <property type="entry name" value="HAD-like"/>
    <property type="match status" value="1"/>
</dbReference>
<keyword evidence="11" id="KW-1278">Translocase</keyword>
<dbReference type="GO" id="GO:0005524">
    <property type="term" value="F:ATP binding"/>
    <property type="evidence" value="ECO:0007669"/>
    <property type="project" value="UniProtKB-UniRule"/>
</dbReference>
<feature type="transmembrane region" description="Helical" evidence="15">
    <location>
        <begin position="128"/>
        <end position="146"/>
    </location>
</feature>
<dbReference type="PANTHER" id="PTHR43520">
    <property type="entry name" value="ATP7, ISOFORM B"/>
    <property type="match status" value="1"/>
</dbReference>
<proteinExistence type="inferred from homology"/>
<evidence type="ECO:0000256" key="9">
    <source>
        <dbReference type="ARBA" id="ARBA00022840"/>
    </source>
</evidence>
<gene>
    <name evidence="17" type="primary">actP_1</name>
    <name evidence="17" type="ORF">SAMEA3906487_00116</name>
</gene>
<dbReference type="KEGG" id="btrm:SAMEA390648700116"/>
<dbReference type="GO" id="GO:0005507">
    <property type="term" value="F:copper ion binding"/>
    <property type="evidence" value="ECO:0007669"/>
    <property type="project" value="TreeGrafter"/>
</dbReference>
<dbReference type="OrthoDB" id="8552908at2"/>
<evidence type="ECO:0000256" key="2">
    <source>
        <dbReference type="ARBA" id="ARBA00006024"/>
    </source>
</evidence>
<dbReference type="InterPro" id="IPR023298">
    <property type="entry name" value="ATPase_P-typ_TM_dom_sf"/>
</dbReference>
<dbReference type="SUPFAM" id="SSF55008">
    <property type="entry name" value="HMA, heavy metal-associated domain"/>
    <property type="match status" value="1"/>
</dbReference>
<evidence type="ECO:0000256" key="15">
    <source>
        <dbReference type="RuleBase" id="RU362081"/>
    </source>
</evidence>
<dbReference type="EC" id="3.6.3.4" evidence="17"/>
<dbReference type="Gene3D" id="3.30.70.100">
    <property type="match status" value="1"/>
</dbReference>
<name>A0A157S6U4_9BORD</name>
<evidence type="ECO:0000256" key="13">
    <source>
        <dbReference type="ARBA" id="ARBA00023065"/>
    </source>
</evidence>
<dbReference type="Gene3D" id="2.70.150.10">
    <property type="entry name" value="Calcium-transporting ATPase, cytoplasmic transduction domain A"/>
    <property type="match status" value="1"/>
</dbReference>
<dbReference type="GO" id="GO:0005886">
    <property type="term" value="C:plasma membrane"/>
    <property type="evidence" value="ECO:0007669"/>
    <property type="project" value="UniProtKB-SubCell"/>
</dbReference>
<evidence type="ECO:0000256" key="3">
    <source>
        <dbReference type="ARBA" id="ARBA00022448"/>
    </source>
</evidence>
<evidence type="ECO:0000313" key="17">
    <source>
        <dbReference type="EMBL" id="SAI66150.1"/>
    </source>
</evidence>
<dbReference type="Gene3D" id="3.40.1110.10">
    <property type="entry name" value="Calcium-transporting ATPase, cytoplasmic domain N"/>
    <property type="match status" value="1"/>
</dbReference>
<dbReference type="GO" id="GO:0043682">
    <property type="term" value="F:P-type divalent copper transporter activity"/>
    <property type="evidence" value="ECO:0007669"/>
    <property type="project" value="TreeGrafter"/>
</dbReference>
<dbReference type="NCBIfam" id="TIGR01525">
    <property type="entry name" value="ATPase-IB_hvy"/>
    <property type="match status" value="1"/>
</dbReference>
<dbReference type="Proteomes" id="UP000076825">
    <property type="component" value="Chromosome 1"/>
</dbReference>
<dbReference type="InterPro" id="IPR006121">
    <property type="entry name" value="HMA_dom"/>
</dbReference>
<keyword evidence="14 15" id="KW-0472">Membrane</keyword>
<evidence type="ECO:0000259" key="16">
    <source>
        <dbReference type="PROSITE" id="PS50846"/>
    </source>
</evidence>
<feature type="domain" description="HMA" evidence="16">
    <location>
        <begin position="10"/>
        <end position="76"/>
    </location>
</feature>
<evidence type="ECO:0000256" key="14">
    <source>
        <dbReference type="ARBA" id="ARBA00023136"/>
    </source>
</evidence>
<evidence type="ECO:0000256" key="12">
    <source>
        <dbReference type="ARBA" id="ARBA00022989"/>
    </source>
</evidence>
<dbReference type="PANTHER" id="PTHR43520:SF5">
    <property type="entry name" value="CATION-TRANSPORTING P-TYPE ATPASE-RELATED"/>
    <property type="match status" value="1"/>
</dbReference>
<dbReference type="STRING" id="123899.SAMEA3906487_00116"/>
<dbReference type="NCBIfam" id="TIGR01494">
    <property type="entry name" value="ATPase_P-type"/>
    <property type="match status" value="1"/>
</dbReference>
<keyword evidence="5" id="KW-0597">Phosphoprotein</keyword>
<dbReference type="InterPro" id="IPR001757">
    <property type="entry name" value="P_typ_ATPase"/>
</dbReference>
<keyword evidence="12 15" id="KW-1133">Transmembrane helix</keyword>
<protein>
    <submittedName>
        <fullName evidence="17">Copper-transporting P-type ATPase</fullName>
        <ecNumber evidence="17">3.6.3.-</ecNumber>
        <ecNumber evidence="17">3.6.3.4</ecNumber>
    </submittedName>
</protein>
<dbReference type="Gene3D" id="3.40.50.1000">
    <property type="entry name" value="HAD superfamily/HAD-like"/>
    <property type="match status" value="1"/>
</dbReference>
<dbReference type="InterPro" id="IPR017969">
    <property type="entry name" value="Heavy-metal-associated_CS"/>
</dbReference>
<dbReference type="Pfam" id="PF00702">
    <property type="entry name" value="Hydrolase"/>
    <property type="match status" value="1"/>
</dbReference>
<dbReference type="GO" id="GO:0055070">
    <property type="term" value="P:copper ion homeostasis"/>
    <property type="evidence" value="ECO:0007669"/>
    <property type="project" value="TreeGrafter"/>
</dbReference>
<evidence type="ECO:0000256" key="5">
    <source>
        <dbReference type="ARBA" id="ARBA00022553"/>
    </source>
</evidence>
<comment type="similarity">
    <text evidence="2 15">Belongs to the cation transport ATPase (P-type) (TC 3.A.3) family. Type IB subfamily.</text>
</comment>
<keyword evidence="10" id="KW-0460">Magnesium</keyword>
<dbReference type="Pfam" id="PF00403">
    <property type="entry name" value="HMA"/>
    <property type="match status" value="1"/>
</dbReference>
<sequence length="732" mass="77372">MDLEQVRPAGRMVFAVHGLWCTSCAMVLQRVLLRLPGVTSASVNFTSGSALLTWDPDSIDFTEVFARAEALGYELAPLQSADDGALARQAARIRMQLLIAVVFGMWSMLGSWVLYLNADQLENGQALGIAWAVFAFGLPVVGYAGLDFYRAASRTLRAGLAGMDALITLGVFGSVLVTLWELLEGRPQVYMDAATMLITFLLAGRLIEIHARQQSRLAVDALKQLAPEVVTLIDEPGAEPRVCRLDEVQVGHTALVRANERIAVDGEVIAGSSTLDRSLMTGESLPAPANVGDTVLAGTVNLQGALTLRVTAVQGQRRIDLLGLRMLELFGARSSLSETAERFVRWLLPIVLVVALAALARYLWIGMPADRAILGALGILVAACPCAVGLAMPLAYTLACRQAAEQGILLRDPVSVEGLAQARVIAFDKTGTLTSGKLALRAIDAAPGCTEDQLLRLAIEAESVVSHPIAEALRRAGAQRELPLDGNATQHRAHPRGVSMQTDEGALIRVGARDWLLECGVQAVPQDEPGVIHIARDANWLGALHFHDSLRPEARGTLQALRAQGARLWLITGDTAAAAQSLQHELGVPFEQIHAQASPEDKATLLRTESAAFVGDGANDGLVLASAACGVAIPGASTVAVAAAGVVIAQGGLAPLMQARRIALRMVRIGRQNLAFSLIYNVAVVALFFATGVTPFAAAVAMLLSSLSVLLNTSRLMRGSPPGHSPVSTAAA</sequence>
<feature type="transmembrane region" description="Helical" evidence="15">
    <location>
        <begin position="674"/>
        <end position="690"/>
    </location>
</feature>
<dbReference type="PROSITE" id="PS50846">
    <property type="entry name" value="HMA_2"/>
    <property type="match status" value="1"/>
</dbReference>
<keyword evidence="7 15" id="KW-0479">Metal-binding</keyword>
<dbReference type="InterPro" id="IPR008250">
    <property type="entry name" value="ATPase_P-typ_transduc_dom_A_sf"/>
</dbReference>
<dbReference type="PATRIC" id="fig|123899.6.peg.109"/>
<dbReference type="InterPro" id="IPR036412">
    <property type="entry name" value="HAD-like_sf"/>
</dbReference>
<keyword evidence="18" id="KW-1185">Reference proteome</keyword>
<dbReference type="SUPFAM" id="SSF81665">
    <property type="entry name" value="Calcium ATPase, transmembrane domain M"/>
    <property type="match status" value="1"/>
</dbReference>
<dbReference type="SUPFAM" id="SSF81653">
    <property type="entry name" value="Calcium ATPase, transduction domain A"/>
    <property type="match status" value="1"/>
</dbReference>
<evidence type="ECO:0000256" key="4">
    <source>
        <dbReference type="ARBA" id="ARBA00022475"/>
    </source>
</evidence>
<dbReference type="InterPro" id="IPR018303">
    <property type="entry name" value="ATPase_P-typ_P_site"/>
</dbReference>
<dbReference type="InterPro" id="IPR023214">
    <property type="entry name" value="HAD_sf"/>
</dbReference>
<dbReference type="InterPro" id="IPR059000">
    <property type="entry name" value="ATPase_P-type_domA"/>
</dbReference>
<dbReference type="GO" id="GO:0016887">
    <property type="term" value="F:ATP hydrolysis activity"/>
    <property type="evidence" value="ECO:0007669"/>
    <property type="project" value="InterPro"/>
</dbReference>
<evidence type="ECO:0000256" key="11">
    <source>
        <dbReference type="ARBA" id="ARBA00022967"/>
    </source>
</evidence>
<reference evidence="17 18" key="1">
    <citation type="submission" date="2016-04" db="EMBL/GenBank/DDBJ databases">
        <authorList>
            <consortium name="Pathogen Informatics"/>
        </authorList>
    </citation>
    <scope>NUCLEOTIDE SEQUENCE [LARGE SCALE GENOMIC DNA]</scope>
    <source>
        <strain evidence="17 18">H044680328</strain>
    </source>
</reference>
<keyword evidence="9 15" id="KW-0067">ATP-binding</keyword>